<protein>
    <submittedName>
        <fullName evidence="1">Uncharacterized protein</fullName>
    </submittedName>
</protein>
<evidence type="ECO:0000313" key="1">
    <source>
        <dbReference type="EMBL" id="DAD55922.1"/>
    </source>
</evidence>
<reference evidence="1" key="1">
    <citation type="journal article" date="2021" name="Proc. Natl. Acad. Sci. U.S.A.">
        <title>A Catalog of Tens of Thousands of Viruses from Human Metagenomes Reveals Hidden Associations with Chronic Diseases.</title>
        <authorList>
            <person name="Tisza M.J."/>
            <person name="Buck C.B."/>
        </authorList>
    </citation>
    <scope>NUCLEOTIDE SEQUENCE</scope>
    <source>
        <strain evidence="1">CtOZu12</strain>
    </source>
</reference>
<sequence>MPITDNFFCLIRSRSFSYRNIIAKRNIIIWFNIKRSVSVLIRNRI</sequence>
<proteinExistence type="predicted"/>
<accession>A0A8D9PET7</accession>
<name>A0A8D9PET7_9VIRU</name>
<dbReference type="EMBL" id="BK029940">
    <property type="protein sequence ID" value="DAD55922.1"/>
    <property type="molecule type" value="Genomic_DNA"/>
</dbReference>
<organism evidence="1">
    <name type="scientific">Bacteriophage sp</name>
    <dbReference type="NCBI Taxonomy" id="38018"/>
    <lineage>
        <taxon>Viruses</taxon>
    </lineage>
</organism>